<dbReference type="Gene3D" id="3.40.50.2300">
    <property type="match status" value="1"/>
</dbReference>
<keyword evidence="3" id="KW-1185">Reference proteome</keyword>
<accession>A0A848MHF8</accession>
<dbReference type="InterPro" id="IPR049021">
    <property type="entry name" value="AmiR_N"/>
</dbReference>
<gene>
    <name evidence="2" type="ORF">GW590_06560</name>
</gene>
<dbReference type="EMBL" id="JAADJU010000003">
    <property type="protein sequence ID" value="NMP26530.1"/>
    <property type="molecule type" value="Genomic_DNA"/>
</dbReference>
<comment type="caution">
    <text evidence="2">The sequence shown here is derived from an EMBL/GenBank/DDBJ whole genome shotgun (WGS) entry which is preliminary data.</text>
</comment>
<dbReference type="SUPFAM" id="SSF52172">
    <property type="entry name" value="CheY-like"/>
    <property type="match status" value="1"/>
</dbReference>
<dbReference type="AlphaFoldDB" id="A0A848MHF8"/>
<dbReference type="InterPro" id="IPR005561">
    <property type="entry name" value="ANTAR"/>
</dbReference>
<dbReference type="Pfam" id="PF03861">
    <property type="entry name" value="ANTAR"/>
    <property type="match status" value="1"/>
</dbReference>
<evidence type="ECO:0000313" key="2">
    <source>
        <dbReference type="EMBL" id="NMP26530.1"/>
    </source>
</evidence>
<sequence length="198" mass="21784">MAETSLLATLHGLKVSIIHPDRRSASALAASLTELGCQTCYCWPLPVTAPTEVDLLLLAIEPHSHHQLLRLVTSLHDRGVPVIALADYQHSALFPLLMTLKPAAILDKVINPFALIVQIIGTLGWVRQCAALRKACQPLPEEPKTRLTQAKGILMREQGMDENSAYRLLRRAAMDARCSLDHTAERVIAGRSYPGRKT</sequence>
<dbReference type="Pfam" id="PF21332">
    <property type="entry name" value="AmiR_N"/>
    <property type="match status" value="1"/>
</dbReference>
<dbReference type="InterPro" id="IPR008327">
    <property type="entry name" value="Sig_transdc_resp-reg_antiterm"/>
</dbReference>
<protein>
    <submittedName>
        <fullName evidence="2">ANTAR domain-containing protein</fullName>
    </submittedName>
</protein>
<evidence type="ECO:0000259" key="1">
    <source>
        <dbReference type="PROSITE" id="PS50921"/>
    </source>
</evidence>
<evidence type="ECO:0000313" key="3">
    <source>
        <dbReference type="Proteomes" id="UP000585363"/>
    </source>
</evidence>
<dbReference type="Gene3D" id="1.10.10.10">
    <property type="entry name" value="Winged helix-like DNA-binding domain superfamily/Winged helix DNA-binding domain"/>
    <property type="match status" value="1"/>
</dbReference>
<reference evidence="2 3" key="2">
    <citation type="submission" date="2020-06" db="EMBL/GenBank/DDBJ databases">
        <title>Polyphasic characterization of a Rahnella strain isolated from tree sap.</title>
        <authorList>
            <person name="Kim I.S."/>
        </authorList>
    </citation>
    <scope>NUCLEOTIDE SEQUENCE [LARGE SCALE GENOMIC DNA]</scope>
    <source>
        <strain evidence="2 3">SAP-1</strain>
    </source>
</reference>
<feature type="domain" description="ANTAR" evidence="1">
    <location>
        <begin position="127"/>
        <end position="188"/>
    </location>
</feature>
<dbReference type="InterPro" id="IPR036388">
    <property type="entry name" value="WH-like_DNA-bd_sf"/>
</dbReference>
<dbReference type="PIRSF" id="PIRSF036382">
    <property type="entry name" value="RR_antiterm"/>
    <property type="match status" value="1"/>
</dbReference>
<proteinExistence type="predicted"/>
<dbReference type="PROSITE" id="PS50921">
    <property type="entry name" value="ANTAR"/>
    <property type="match status" value="1"/>
</dbReference>
<dbReference type="GO" id="GO:0003723">
    <property type="term" value="F:RNA binding"/>
    <property type="evidence" value="ECO:0007669"/>
    <property type="project" value="InterPro"/>
</dbReference>
<dbReference type="SMART" id="SM01012">
    <property type="entry name" value="ANTAR"/>
    <property type="match status" value="1"/>
</dbReference>
<dbReference type="InterPro" id="IPR011006">
    <property type="entry name" value="CheY-like_superfamily"/>
</dbReference>
<dbReference type="RefSeq" id="WP_169402232.1">
    <property type="nucleotide sequence ID" value="NZ_JAADJU010000003.1"/>
</dbReference>
<name>A0A848MHF8_9GAMM</name>
<reference evidence="2 3" key="1">
    <citation type="submission" date="2020-01" db="EMBL/GenBank/DDBJ databases">
        <authorList>
            <person name="Lee S.D."/>
        </authorList>
    </citation>
    <scope>NUCLEOTIDE SEQUENCE [LARGE SCALE GENOMIC DNA]</scope>
    <source>
        <strain evidence="2 3">SAP-1</strain>
    </source>
</reference>
<dbReference type="Proteomes" id="UP000585363">
    <property type="component" value="Unassembled WGS sequence"/>
</dbReference>
<organism evidence="2 3">
    <name type="scientific">Rouxiella aceris</name>
    <dbReference type="NCBI Taxonomy" id="2703884"/>
    <lineage>
        <taxon>Bacteria</taxon>
        <taxon>Pseudomonadati</taxon>
        <taxon>Pseudomonadota</taxon>
        <taxon>Gammaproteobacteria</taxon>
        <taxon>Enterobacterales</taxon>
        <taxon>Yersiniaceae</taxon>
        <taxon>Rouxiella</taxon>
    </lineage>
</organism>